<evidence type="ECO:0000256" key="2">
    <source>
        <dbReference type="ARBA" id="ARBA00023315"/>
    </source>
</evidence>
<dbReference type="Pfam" id="PF00583">
    <property type="entry name" value="Acetyltransf_1"/>
    <property type="match status" value="1"/>
</dbReference>
<dbReference type="EMBL" id="CP032419">
    <property type="protein sequence ID" value="AYC32309.1"/>
    <property type="molecule type" value="Genomic_DNA"/>
</dbReference>
<dbReference type="Gene3D" id="3.40.630.30">
    <property type="match status" value="1"/>
</dbReference>
<dbReference type="PANTHER" id="PTHR43877">
    <property type="entry name" value="AMINOALKYLPHOSPHONATE N-ACETYLTRANSFERASE-RELATED-RELATED"/>
    <property type="match status" value="1"/>
</dbReference>
<accession>A0A385YZF7</accession>
<proteinExistence type="predicted"/>
<dbReference type="CDD" id="cd04301">
    <property type="entry name" value="NAT_SF"/>
    <property type="match status" value="1"/>
</dbReference>
<evidence type="ECO:0000259" key="3">
    <source>
        <dbReference type="PROSITE" id="PS51186"/>
    </source>
</evidence>
<organism evidence="4 5">
    <name type="scientific">Pseudomonas cavernae</name>
    <dbReference type="NCBI Taxonomy" id="2320867"/>
    <lineage>
        <taxon>Bacteria</taxon>
        <taxon>Pseudomonadati</taxon>
        <taxon>Pseudomonadota</taxon>
        <taxon>Gammaproteobacteria</taxon>
        <taxon>Pseudomonadales</taxon>
        <taxon>Pseudomonadaceae</taxon>
        <taxon>Pseudomonas</taxon>
    </lineage>
</organism>
<dbReference type="SUPFAM" id="SSF55729">
    <property type="entry name" value="Acyl-CoA N-acyltransferases (Nat)"/>
    <property type="match status" value="1"/>
</dbReference>
<dbReference type="Proteomes" id="UP000265560">
    <property type="component" value="Chromosome"/>
</dbReference>
<dbReference type="AlphaFoldDB" id="A0A385YZF7"/>
<sequence>MPQADPASNLPDSPFASFSVRAACAADAPGLAKLLQQLGANDPCPDTPLLALRLAELPASREVLVAERQGHLLGTCTLNLIEHLAHDFARSAVLEDMVVDHQQRGLGIGQALIEKAAERARAWGCYKLALSTHQDRADAHQFYRAMGFQPHGISLALTLP</sequence>
<dbReference type="PROSITE" id="PS51186">
    <property type="entry name" value="GNAT"/>
    <property type="match status" value="1"/>
</dbReference>
<dbReference type="OrthoDB" id="9797826at2"/>
<protein>
    <submittedName>
        <fullName evidence="4">GNAT family N-acetyltransferase</fullName>
    </submittedName>
</protein>
<dbReference type="InterPro" id="IPR050832">
    <property type="entry name" value="Bact_Acetyltransf"/>
</dbReference>
<evidence type="ECO:0000313" key="4">
    <source>
        <dbReference type="EMBL" id="AYC32309.1"/>
    </source>
</evidence>
<evidence type="ECO:0000313" key="5">
    <source>
        <dbReference type="Proteomes" id="UP000265560"/>
    </source>
</evidence>
<keyword evidence="2" id="KW-0012">Acyltransferase</keyword>
<reference evidence="5" key="1">
    <citation type="submission" date="2018-09" db="EMBL/GenBank/DDBJ databases">
        <authorList>
            <person name="Zhu H."/>
        </authorList>
    </citation>
    <scope>NUCLEOTIDE SEQUENCE [LARGE SCALE GENOMIC DNA]</scope>
    <source>
        <strain evidence="5">K2W31S-8</strain>
    </source>
</reference>
<dbReference type="GO" id="GO:0016747">
    <property type="term" value="F:acyltransferase activity, transferring groups other than amino-acyl groups"/>
    <property type="evidence" value="ECO:0007669"/>
    <property type="project" value="InterPro"/>
</dbReference>
<gene>
    <name evidence="4" type="ORF">D3880_07925</name>
</gene>
<evidence type="ECO:0000256" key="1">
    <source>
        <dbReference type="ARBA" id="ARBA00022679"/>
    </source>
</evidence>
<dbReference type="InterPro" id="IPR000182">
    <property type="entry name" value="GNAT_dom"/>
</dbReference>
<dbReference type="RefSeq" id="WP_119892930.1">
    <property type="nucleotide sequence ID" value="NZ_CP032419.1"/>
</dbReference>
<keyword evidence="5" id="KW-1185">Reference proteome</keyword>
<name>A0A385YZF7_9PSED</name>
<dbReference type="KEGG" id="pcav:D3880_07925"/>
<keyword evidence="1 4" id="KW-0808">Transferase</keyword>
<dbReference type="InterPro" id="IPR016181">
    <property type="entry name" value="Acyl_CoA_acyltransferase"/>
</dbReference>
<dbReference type="PANTHER" id="PTHR43877:SF1">
    <property type="entry name" value="ACETYLTRANSFERASE"/>
    <property type="match status" value="1"/>
</dbReference>
<feature type="domain" description="N-acetyltransferase" evidence="3">
    <location>
        <begin position="18"/>
        <end position="160"/>
    </location>
</feature>